<dbReference type="NCBIfam" id="NF006375">
    <property type="entry name" value="PRK08609.1"/>
    <property type="match status" value="1"/>
</dbReference>
<feature type="domain" description="Helix-hairpin-helix DNA-binding motif class 1" evidence="22">
    <location>
        <begin position="65"/>
        <end position="84"/>
    </location>
</feature>
<reference evidence="25 26" key="1">
    <citation type="submission" date="2024-07" db="EMBL/GenBank/DDBJ databases">
        <authorList>
            <person name="Li M."/>
        </authorList>
    </citation>
    <scope>NUCLEOTIDE SEQUENCE [LARGE SCALE GENOMIC DNA]</scope>
    <source>
        <strain evidence="25 26">25A3E</strain>
    </source>
</reference>
<comment type="catalytic activity">
    <reaction evidence="21">
        <text>DNA(n) + a 2'-deoxyribonucleoside 5'-triphosphate = DNA(n+1) + diphosphate</text>
        <dbReference type="Rhea" id="RHEA:22508"/>
        <dbReference type="Rhea" id="RHEA-COMP:17339"/>
        <dbReference type="Rhea" id="RHEA-COMP:17340"/>
        <dbReference type="ChEBI" id="CHEBI:33019"/>
        <dbReference type="ChEBI" id="CHEBI:61560"/>
        <dbReference type="ChEBI" id="CHEBI:173112"/>
        <dbReference type="EC" id="2.7.7.7"/>
    </reaction>
</comment>
<dbReference type="SMART" id="SM00483">
    <property type="entry name" value="POLXc"/>
    <property type="match status" value="1"/>
</dbReference>
<evidence type="ECO:0000259" key="22">
    <source>
        <dbReference type="SMART" id="SM00278"/>
    </source>
</evidence>
<dbReference type="EC" id="2.7.7.7" evidence="3"/>
<dbReference type="EMBL" id="JBFTEG010000003">
    <property type="protein sequence ID" value="MEX6501436.1"/>
    <property type="molecule type" value="Genomic_DNA"/>
</dbReference>
<dbReference type="InterPro" id="IPR002008">
    <property type="entry name" value="DNA_pol_X_beta-like"/>
</dbReference>
<evidence type="ECO:0000259" key="24">
    <source>
        <dbReference type="SMART" id="SM00483"/>
    </source>
</evidence>
<gene>
    <name evidence="25" type="primary">polX</name>
    <name evidence="25" type="ORF">AB5S05_05115</name>
</gene>
<comment type="function">
    <text evidence="20">Repair polymerase that plays a key role in base-excision repair. During this process, the damaged base is excised by specific DNA glycosylases, the DNA backbone is nicked at the abasic site by an apurinic/apyrimidic (AP) endonuclease, and POLB removes 5'-deoxyribose-phosphate from the preincised AP site acting as a 5'-deoxyribose-phosphate lyase (5'-dRP lyase); through its DNA polymerase activity, it adds one nucleotide to the 3' end of the arising single-nucleotide gap. Conducts 'gap-filling' DNA synthesis in a stepwise distributive fashion rather than in a processive fashion as for other DNA polymerases. It is also able to cleave sugar-phosphate bonds 3' to an intact AP site, acting as an AP lyase.</text>
</comment>
<keyword evidence="11" id="KW-0227">DNA damage</keyword>
<dbReference type="InterPro" id="IPR002054">
    <property type="entry name" value="DNA-dir_DNA_pol_X"/>
</dbReference>
<comment type="catalytic activity">
    <reaction evidence="19">
        <text>a 5'-end 2'-deoxyribose-2'-deoxyribonucleotide-DNA = (2E,4S)-4-hydroxypenten-2-al-5-phosphate + a 5'-end 5'-phospho-2'-deoxyribonucleoside-DNA + H(+)</text>
        <dbReference type="Rhea" id="RHEA:76255"/>
        <dbReference type="Rhea" id="RHEA-COMP:13180"/>
        <dbReference type="Rhea" id="RHEA-COMP:18657"/>
        <dbReference type="ChEBI" id="CHEBI:15378"/>
        <dbReference type="ChEBI" id="CHEBI:136412"/>
        <dbReference type="ChEBI" id="CHEBI:195194"/>
        <dbReference type="ChEBI" id="CHEBI:195195"/>
    </reaction>
</comment>
<dbReference type="Pfam" id="PF14520">
    <property type="entry name" value="HHH_5"/>
    <property type="match status" value="1"/>
</dbReference>
<proteinExistence type="predicted"/>
<dbReference type="InterPro" id="IPR003583">
    <property type="entry name" value="Hlx-hairpin-Hlx_DNA-bd_motif"/>
</dbReference>
<dbReference type="InterPro" id="IPR043519">
    <property type="entry name" value="NT_sf"/>
</dbReference>
<evidence type="ECO:0000313" key="25">
    <source>
        <dbReference type="EMBL" id="MEX6501436.1"/>
    </source>
</evidence>
<dbReference type="CDD" id="cd00141">
    <property type="entry name" value="NT_POLXc"/>
    <property type="match status" value="1"/>
</dbReference>
<evidence type="ECO:0000256" key="21">
    <source>
        <dbReference type="ARBA" id="ARBA00049244"/>
    </source>
</evidence>
<evidence type="ECO:0000256" key="18">
    <source>
        <dbReference type="ARBA" id="ARBA00044632"/>
    </source>
</evidence>
<dbReference type="Gene3D" id="3.30.460.10">
    <property type="entry name" value="Beta Polymerase, domain 2"/>
    <property type="match status" value="1"/>
</dbReference>
<keyword evidence="13" id="KW-0239">DNA-directed DNA polymerase</keyword>
<evidence type="ECO:0000256" key="10">
    <source>
        <dbReference type="ARBA" id="ARBA00022705"/>
    </source>
</evidence>
<dbReference type="PANTHER" id="PTHR36928:SF1">
    <property type="entry name" value="PHOSPHATASE YCDX-RELATED"/>
    <property type="match status" value="1"/>
</dbReference>
<evidence type="ECO:0000256" key="20">
    <source>
        <dbReference type="ARBA" id="ARBA00045548"/>
    </source>
</evidence>
<dbReference type="Gene3D" id="3.30.210.10">
    <property type="entry name" value="DNA polymerase, thumb domain"/>
    <property type="match status" value="1"/>
</dbReference>
<dbReference type="InterPro" id="IPR050243">
    <property type="entry name" value="PHP_phosphatase"/>
</dbReference>
<dbReference type="InterPro" id="IPR029398">
    <property type="entry name" value="PolB_thumb"/>
</dbReference>
<evidence type="ECO:0000256" key="1">
    <source>
        <dbReference type="ARBA" id="ARBA00001946"/>
    </source>
</evidence>
<evidence type="ECO:0000256" key="17">
    <source>
        <dbReference type="ARBA" id="ARBA00035726"/>
    </source>
</evidence>
<keyword evidence="6" id="KW-0488">Methylation</keyword>
<evidence type="ECO:0000256" key="16">
    <source>
        <dbReference type="ARBA" id="ARBA00035717"/>
    </source>
</evidence>
<dbReference type="InterPro" id="IPR003141">
    <property type="entry name" value="Pol/His_phosphatase_N"/>
</dbReference>
<dbReference type="InterPro" id="IPR004013">
    <property type="entry name" value="PHP_dom"/>
</dbReference>
<dbReference type="Pfam" id="PF02811">
    <property type="entry name" value="PHP"/>
    <property type="match status" value="1"/>
</dbReference>
<keyword evidence="8" id="KW-0808">Transferase</keyword>
<sequence>MSAPAKAAGLPIGVDNQQIAEVFEEIAELLALQDANPFRIRAYRNAARTLRGEEHPLAERIAAGQALPKLPGIGHDLTEKITELARSGECQLLNRLRREVPPGLGELLQLPGIGPKRAHQLYHELGVDSLAALREAVAGGRVRRLSGFGRTLEDKLRRALASRTSGQQRYLLPQAAAQAGPLLDYLKQLPLVERALIAGSYRRRRDTVGDLDVLLQADAQDGQAMAAVLRFPAIAEVFASGATRASLGLRGGMQVDVRIVAADSFGAALQYFTGSKAHGIALRRRAQAQGCKLNEYGLFRDGNKLAGRNEADIYQALGLPPIPPELREDSGEIDAAEHNRLPRLIELDDLRGDLHCHTNASDGHDSLRQMALAAQRRGWQYLAITEHSRRLSVAHGLDTDRLLRQLDEIDRLNDELHGLTLLKGIEVEILADGSLDLPDELLARLDIVVGAVHSHYQLSRARQTARLQRAMDSPHFNILAHPCGRLLLQREPYPLDIERVIAHAKQRGCFLELNAQPQRLDLDDHCCRLAKHQGVLLSIASDAHRASDFDLLEFGIGQARRGCLEAADALNSRSLAQLRRLLR</sequence>
<evidence type="ECO:0000313" key="26">
    <source>
        <dbReference type="Proteomes" id="UP001560296"/>
    </source>
</evidence>
<feature type="domain" description="Polymerase/histidinol phosphatase N-terminal" evidence="23">
    <location>
        <begin position="352"/>
        <end position="431"/>
    </location>
</feature>
<dbReference type="InterPro" id="IPR016195">
    <property type="entry name" value="Pol/histidinol_Pase-like"/>
</dbReference>
<keyword evidence="26" id="KW-1185">Reference proteome</keyword>
<keyword evidence="12" id="KW-0832">Ubl conjugation</keyword>
<evidence type="ECO:0000256" key="14">
    <source>
        <dbReference type="ARBA" id="ARBA00023053"/>
    </source>
</evidence>
<dbReference type="Gene3D" id="3.20.20.140">
    <property type="entry name" value="Metal-dependent hydrolases"/>
    <property type="match status" value="1"/>
</dbReference>
<dbReference type="InterPro" id="IPR022311">
    <property type="entry name" value="PolX-like"/>
</dbReference>
<feature type="domain" description="Helix-hairpin-helix DNA-binding motif class 1" evidence="22">
    <location>
        <begin position="140"/>
        <end position="159"/>
    </location>
</feature>
<dbReference type="InterPro" id="IPR027421">
    <property type="entry name" value="DNA_pol_lamdba_lyase_dom_sf"/>
</dbReference>
<dbReference type="Pfam" id="PF14791">
    <property type="entry name" value="DNA_pol_B_thumb"/>
    <property type="match status" value="1"/>
</dbReference>
<feature type="domain" description="DNA-directed DNA polymerase X" evidence="24">
    <location>
        <begin position="14"/>
        <end position="328"/>
    </location>
</feature>
<comment type="subcellular location">
    <subcellularLocation>
        <location evidence="2">Cytoplasm</location>
    </subcellularLocation>
</comment>
<evidence type="ECO:0000256" key="6">
    <source>
        <dbReference type="ARBA" id="ARBA00022481"/>
    </source>
</evidence>
<dbReference type="Pfam" id="PF14716">
    <property type="entry name" value="HHH_8"/>
    <property type="match status" value="1"/>
</dbReference>
<dbReference type="GO" id="GO:0004527">
    <property type="term" value="F:exonuclease activity"/>
    <property type="evidence" value="ECO:0007669"/>
    <property type="project" value="UniProtKB-KW"/>
</dbReference>
<dbReference type="Gene3D" id="1.10.150.20">
    <property type="entry name" value="5' to 3' exonuclease, C-terminal subdomain"/>
    <property type="match status" value="1"/>
</dbReference>
<dbReference type="SUPFAM" id="SSF47802">
    <property type="entry name" value="DNA polymerase beta, N-terminal domain-like"/>
    <property type="match status" value="1"/>
</dbReference>
<evidence type="ECO:0000256" key="5">
    <source>
        <dbReference type="ARBA" id="ARBA00020020"/>
    </source>
</evidence>
<dbReference type="InterPro" id="IPR037160">
    <property type="entry name" value="DNA_Pol_thumb_sf"/>
</dbReference>
<dbReference type="CDD" id="cd07436">
    <property type="entry name" value="PHP_PolX"/>
    <property type="match status" value="1"/>
</dbReference>
<evidence type="ECO:0000256" key="4">
    <source>
        <dbReference type="ARBA" id="ARBA00012720"/>
    </source>
</evidence>
<keyword evidence="25" id="KW-0378">Hydrolase</keyword>
<keyword evidence="15" id="KW-0234">DNA repair</keyword>
<evidence type="ECO:0000256" key="3">
    <source>
        <dbReference type="ARBA" id="ARBA00012417"/>
    </source>
</evidence>
<evidence type="ECO:0000256" key="8">
    <source>
        <dbReference type="ARBA" id="ARBA00022679"/>
    </source>
</evidence>
<keyword evidence="7" id="KW-0237">DNA synthesis</keyword>
<comment type="catalytic activity">
    <reaction evidence="18">
        <text>2'-deoxyribonucleotide-(2'-deoxyribose 5'-phosphate)-2'-deoxyribonucleotide-DNA = a 3'-end 2'-deoxyribonucleotide-(2,3-dehydro-2,3-deoxyribose 5'-phosphate)-DNA + a 5'-end 5'-phospho-2'-deoxyribonucleoside-DNA + H(+)</text>
        <dbReference type="Rhea" id="RHEA:66592"/>
        <dbReference type="Rhea" id="RHEA-COMP:13180"/>
        <dbReference type="Rhea" id="RHEA-COMP:16897"/>
        <dbReference type="Rhea" id="RHEA-COMP:17067"/>
        <dbReference type="ChEBI" id="CHEBI:15378"/>
        <dbReference type="ChEBI" id="CHEBI:136412"/>
        <dbReference type="ChEBI" id="CHEBI:157695"/>
        <dbReference type="ChEBI" id="CHEBI:167181"/>
        <dbReference type="EC" id="4.2.99.18"/>
    </reaction>
</comment>
<evidence type="ECO:0000256" key="7">
    <source>
        <dbReference type="ARBA" id="ARBA00022634"/>
    </source>
</evidence>
<organism evidence="25 26">
    <name type="scientific">Pseudomonas zhanjiangensis</name>
    <dbReference type="NCBI Taxonomy" id="3239015"/>
    <lineage>
        <taxon>Bacteria</taxon>
        <taxon>Pseudomonadati</taxon>
        <taxon>Pseudomonadota</taxon>
        <taxon>Gammaproteobacteria</taxon>
        <taxon>Pseudomonadales</taxon>
        <taxon>Pseudomonadaceae</taxon>
        <taxon>Pseudomonas</taxon>
    </lineage>
</organism>
<keyword evidence="10" id="KW-0235">DNA replication</keyword>
<evidence type="ECO:0000259" key="23">
    <source>
        <dbReference type="SMART" id="SM00481"/>
    </source>
</evidence>
<evidence type="ECO:0000256" key="12">
    <source>
        <dbReference type="ARBA" id="ARBA00022843"/>
    </source>
</evidence>
<dbReference type="SUPFAM" id="SSF158702">
    <property type="entry name" value="Sec63 N-terminal domain-like"/>
    <property type="match status" value="1"/>
</dbReference>
<dbReference type="PRINTS" id="PR00870">
    <property type="entry name" value="DNAPOLXBETA"/>
</dbReference>
<evidence type="ECO:0000256" key="11">
    <source>
        <dbReference type="ARBA" id="ARBA00022763"/>
    </source>
</evidence>
<evidence type="ECO:0000256" key="9">
    <source>
        <dbReference type="ARBA" id="ARBA00022695"/>
    </source>
</evidence>
<dbReference type="SMART" id="SM00278">
    <property type="entry name" value="HhH1"/>
    <property type="match status" value="3"/>
</dbReference>
<dbReference type="InterPro" id="IPR010996">
    <property type="entry name" value="HHH_MUS81"/>
</dbReference>
<evidence type="ECO:0000256" key="13">
    <source>
        <dbReference type="ARBA" id="ARBA00022932"/>
    </source>
</evidence>
<dbReference type="SUPFAM" id="SSF89550">
    <property type="entry name" value="PHP domain-like"/>
    <property type="match status" value="1"/>
</dbReference>
<dbReference type="RefSeq" id="WP_369286408.1">
    <property type="nucleotide sequence ID" value="NZ_JBFTEG010000003.1"/>
</dbReference>
<evidence type="ECO:0000256" key="19">
    <source>
        <dbReference type="ARBA" id="ARBA00044678"/>
    </source>
</evidence>
<dbReference type="PANTHER" id="PTHR36928">
    <property type="entry name" value="PHOSPHATASE YCDX-RELATED"/>
    <property type="match status" value="1"/>
</dbReference>
<dbReference type="SMART" id="SM00481">
    <property type="entry name" value="POLIIIAc"/>
    <property type="match status" value="1"/>
</dbReference>
<keyword evidence="25" id="KW-0540">Nuclease</keyword>
<comment type="cofactor">
    <cofactor evidence="1">
        <name>Mg(2+)</name>
        <dbReference type="ChEBI" id="CHEBI:18420"/>
    </cofactor>
</comment>
<dbReference type="Gene3D" id="1.10.150.110">
    <property type="entry name" value="DNA polymerase beta, N-terminal domain-like"/>
    <property type="match status" value="1"/>
</dbReference>
<feature type="domain" description="Helix-hairpin-helix DNA-binding motif class 1" evidence="22">
    <location>
        <begin position="105"/>
        <end position="124"/>
    </location>
</feature>
<dbReference type="SUPFAM" id="SSF81301">
    <property type="entry name" value="Nucleotidyltransferase"/>
    <property type="match status" value="1"/>
</dbReference>
<keyword evidence="25" id="KW-0269">Exonuclease</keyword>
<dbReference type="PIRSF" id="PIRSF005047">
    <property type="entry name" value="UCP005047_YshC"/>
    <property type="match status" value="1"/>
</dbReference>
<evidence type="ECO:0000256" key="15">
    <source>
        <dbReference type="ARBA" id="ARBA00023204"/>
    </source>
</evidence>
<accession>A0ABV3YQ38</accession>
<keyword evidence="9" id="KW-0548">Nucleotidyltransferase</keyword>
<protein>
    <recommendedName>
        <fullName evidence="5">DNA polymerase beta</fullName>
        <ecNumber evidence="3">2.7.7.7</ecNumber>
        <ecNumber evidence="4">4.2.99.18</ecNumber>
    </recommendedName>
    <alternativeName>
        <fullName evidence="16">5'-deoxyribose-phosphate lyase</fullName>
    </alternativeName>
    <alternativeName>
        <fullName evidence="17">AP lyase</fullName>
    </alternativeName>
</protein>
<dbReference type="InterPro" id="IPR047967">
    <property type="entry name" value="PolX_PHP"/>
</dbReference>
<dbReference type="EC" id="4.2.99.18" evidence="4"/>
<dbReference type="Proteomes" id="UP001560296">
    <property type="component" value="Unassembled WGS sequence"/>
</dbReference>
<evidence type="ECO:0000256" key="2">
    <source>
        <dbReference type="ARBA" id="ARBA00004496"/>
    </source>
</evidence>
<keyword evidence="14" id="KW-0915">Sodium</keyword>
<comment type="caution">
    <text evidence="25">The sequence shown here is derived from an EMBL/GenBank/DDBJ whole genome shotgun (WGS) entry which is preliminary data.</text>
</comment>
<name>A0ABV3YQ38_9PSED</name>